<sequence>MGEPSVDIANISSQAITTDGPSAGGGPGAFKQVGELVESVKKRMRDDLLEKAVASLLQTIDKEADDQKRLVAGMILVKALLTRFARYGWANDLEQVRSLLRQLADGEGNFIIPQWNGVVDESFPETHHALGLLHDYHQSIDESGLESAIVLAEQLIDSGPMPTEDHRICLVHSGNCDGSYDARRLSSNPWTYIALLNLEHVAMIKMTEGRPQRKVEGLEEARAYAREALAADEKGSEAHAEGTAMMKADHSQLDAAISLFRQSLSHRPFPHPKRHDTVASLAVALFTRFKRNRSFDDLEEAIDLQQQALVLRPAGHPDRYVSLNSLASFLSTRFEHRGDMGDLEDSITRYRDALGCLPINYSNRATLLNNIAVALSIRFQQKGDLKDLEESISHHREALTLRPTGHPDRSATLVNLAIALSTVSEHKPEDDSKGLEEAISLHREALALYPVGNPQRSMSLINLANSLTTQFERKGDLKGIEEAIIHYREAMELRPTNHPGRANALSSLATALSTRFEHVGDIQDLEECIRHHREALGLRPIGHPGRFMPLNNLAAALSTRFEHKGNSEDLEECIRYHREALDLRPAGHPSRFMPLSNLATSLYSRFQHNGDFEDLQKSIGHFREALDLLPTGHPGRFMPLNNLANCLVTRLRKKGDFHDLDESIRYHREALGLRPPGHASRCMPLNNLANSLSTRYEHKGDIQDLQESIRHHREGLGLLPTDHPSRFMPLNNLANSLSTWFKHSKNIQDLDECIRHYREALSLRPPGHPGRFMPLNNLAIAHFTRFSQRPEENFLDLQESIARYREALETLPVDHPDRSESLSNLASALSTRFQHKHDLEDLRESIRYLREALSALTQCDDTAALPDSAATRHPAALGVTFNLVKSLLQLHDHLVEQATVGGSGHKDVEEIFHLLNFGSHCDGALLLVRLQHAALWSVTARMFDRPKVALEAYKHGLSLLPLLASLDMTLEQRQNVLVHAKDLSSDAVQLAIDQKALEMAVVFLSTSRSVFWTQALQFRASLERLESAHPSLASELRSVNRQLENATHHMQSADFKATSPYLLTEQREKILARIRGVKEFHDFLLPPTFETLKTASQRGPVVFLNASRYGCHALILKQDCTLLPLSLDIDIKKLRDLRVAVQRMGRGLDVDGALRSSIDDLAERRELRLKLGRLSRQTEDDRFRQVLEVLWLLIAESVVSALELEKADVPGRIWWCPTGPFAFLPIHAAGIYSNTSEESDCLCLSNYAVSSYCSTPQDLIASPPELDSDFKMLVAIEPEAPETRVSGLPWTLKELERIESRIPDKRNLIIRVGPTRTPADEKTILEDIRSSSIVHFGCHGVQEESPLDSCLFLSSGRLTISSLIRDCQTSSPALAYLSACETAKGDEERPDESLSLAATMRFAGFRSVVATMWPIHDEDGPVVADVFYRHLFRRGLDSSPDITVAAYALHIAVKELREKDVSFSRWVPFVHHGI</sequence>
<dbReference type="SUPFAM" id="SSF48452">
    <property type="entry name" value="TPR-like"/>
    <property type="match status" value="2"/>
</dbReference>
<dbReference type="RefSeq" id="XP_002912042.1">
    <property type="nucleotide sequence ID" value="XM_002911996.1"/>
</dbReference>
<dbReference type="SUPFAM" id="SSF81901">
    <property type="entry name" value="HCP-like"/>
    <property type="match status" value="1"/>
</dbReference>
<accession>D6RJN1</accession>
<reference evidence="2 3" key="1">
    <citation type="journal article" date="2010" name="Proc. Natl. Acad. Sci. U.S.A.">
        <title>Insights into evolution of multicellular fungi from the assembled chromosomes of the mushroom Coprinopsis cinerea (Coprinus cinereus).</title>
        <authorList>
            <person name="Stajich J.E."/>
            <person name="Wilke S.K."/>
            <person name="Ahren D."/>
            <person name="Au C.H."/>
            <person name="Birren B.W."/>
            <person name="Borodovsky M."/>
            <person name="Burns C."/>
            <person name="Canback B."/>
            <person name="Casselton L.A."/>
            <person name="Cheng C.K."/>
            <person name="Deng J."/>
            <person name="Dietrich F.S."/>
            <person name="Fargo D.C."/>
            <person name="Farman M.L."/>
            <person name="Gathman A.C."/>
            <person name="Goldberg J."/>
            <person name="Guigo R."/>
            <person name="Hoegger P.J."/>
            <person name="Hooker J.B."/>
            <person name="Huggins A."/>
            <person name="James T.Y."/>
            <person name="Kamada T."/>
            <person name="Kilaru S."/>
            <person name="Kodira C."/>
            <person name="Kues U."/>
            <person name="Kupfer D."/>
            <person name="Kwan H.S."/>
            <person name="Lomsadze A."/>
            <person name="Li W."/>
            <person name="Lilly W.W."/>
            <person name="Ma L.J."/>
            <person name="Mackey A.J."/>
            <person name="Manning G."/>
            <person name="Martin F."/>
            <person name="Muraguchi H."/>
            <person name="Natvig D.O."/>
            <person name="Palmerini H."/>
            <person name="Ramesh M.A."/>
            <person name="Rehmeyer C.J."/>
            <person name="Roe B.A."/>
            <person name="Shenoy N."/>
            <person name="Stanke M."/>
            <person name="Ter-Hovhannisyan V."/>
            <person name="Tunlid A."/>
            <person name="Velagapudi R."/>
            <person name="Vision T.J."/>
            <person name="Zeng Q."/>
            <person name="Zolan M.E."/>
            <person name="Pukkila P.J."/>
        </authorList>
    </citation>
    <scope>NUCLEOTIDE SEQUENCE [LARGE SCALE GENOMIC DNA]</scope>
    <source>
        <strain evidence="3">Okayama-7 / 130 / ATCC MYA-4618 / FGSC 9003</strain>
    </source>
</reference>
<dbReference type="OMA" id="AGNHANG"/>
<dbReference type="InterPro" id="IPR011990">
    <property type="entry name" value="TPR-like_helical_dom_sf"/>
</dbReference>
<dbReference type="OrthoDB" id="3261813at2759"/>
<dbReference type="GeneID" id="6015788"/>
<dbReference type="InterPro" id="IPR024983">
    <property type="entry name" value="CHAT_dom"/>
</dbReference>
<dbReference type="Pfam" id="PF12770">
    <property type="entry name" value="CHAT"/>
    <property type="match status" value="1"/>
</dbReference>
<evidence type="ECO:0000313" key="2">
    <source>
        <dbReference type="EMBL" id="EFI28548.1"/>
    </source>
</evidence>
<feature type="domain" description="CHAT" evidence="1">
    <location>
        <begin position="1186"/>
        <end position="1472"/>
    </location>
</feature>
<dbReference type="Gene3D" id="1.25.40.10">
    <property type="entry name" value="Tetratricopeptide repeat domain"/>
    <property type="match status" value="4"/>
</dbReference>
<dbReference type="VEuPathDB" id="FungiDB:CC1G_13570"/>
<dbReference type="Proteomes" id="UP000001861">
    <property type="component" value="Unassembled WGS sequence"/>
</dbReference>
<proteinExistence type="predicted"/>
<evidence type="ECO:0000313" key="3">
    <source>
        <dbReference type="Proteomes" id="UP000001861"/>
    </source>
</evidence>
<name>D6RJN1_COPC7</name>
<comment type="caution">
    <text evidence="2">The sequence shown here is derived from an EMBL/GenBank/DDBJ whole genome shotgun (WGS) entry which is preliminary data.</text>
</comment>
<dbReference type="EMBL" id="AACS02000001">
    <property type="protein sequence ID" value="EFI28548.1"/>
    <property type="molecule type" value="Genomic_DNA"/>
</dbReference>
<dbReference type="PANTHER" id="PTHR19959:SF119">
    <property type="entry name" value="FUNGAL LIPASE-LIKE DOMAIN-CONTAINING PROTEIN"/>
    <property type="match status" value="1"/>
</dbReference>
<keyword evidence="3" id="KW-1185">Reference proteome</keyword>
<dbReference type="InParanoid" id="D6RJN1"/>
<evidence type="ECO:0000259" key="1">
    <source>
        <dbReference type="Pfam" id="PF12770"/>
    </source>
</evidence>
<dbReference type="KEGG" id="cci:CC1G_13570"/>
<dbReference type="Pfam" id="PF13374">
    <property type="entry name" value="TPR_10"/>
    <property type="match status" value="4"/>
</dbReference>
<gene>
    <name evidence="2" type="ORF">CC1G_13570</name>
</gene>
<dbReference type="HOGENOM" id="CLU_001305_0_0_1"/>
<dbReference type="eggNOG" id="KOG4626">
    <property type="taxonomic scope" value="Eukaryota"/>
</dbReference>
<organism evidence="2 3">
    <name type="scientific">Coprinopsis cinerea (strain Okayama-7 / 130 / ATCC MYA-4618 / FGSC 9003)</name>
    <name type="common">Inky cap fungus</name>
    <name type="synonym">Hormographiella aspergillata</name>
    <dbReference type="NCBI Taxonomy" id="240176"/>
    <lineage>
        <taxon>Eukaryota</taxon>
        <taxon>Fungi</taxon>
        <taxon>Dikarya</taxon>
        <taxon>Basidiomycota</taxon>
        <taxon>Agaricomycotina</taxon>
        <taxon>Agaricomycetes</taxon>
        <taxon>Agaricomycetidae</taxon>
        <taxon>Agaricales</taxon>
        <taxon>Agaricineae</taxon>
        <taxon>Psathyrellaceae</taxon>
        <taxon>Coprinopsis</taxon>
    </lineage>
</organism>
<protein>
    <recommendedName>
        <fullName evidence="1">CHAT domain-containing protein</fullName>
    </recommendedName>
</protein>
<dbReference type="PANTHER" id="PTHR19959">
    <property type="entry name" value="KINESIN LIGHT CHAIN"/>
    <property type="match status" value="1"/>
</dbReference>